<dbReference type="Proteomes" id="UP000199250">
    <property type="component" value="Unassembled WGS sequence"/>
</dbReference>
<name>A0A1H6VQJ5_9GAMM</name>
<reference evidence="1 2" key="1">
    <citation type="submission" date="2016-10" db="EMBL/GenBank/DDBJ databases">
        <authorList>
            <person name="de Groot N.N."/>
        </authorList>
    </citation>
    <scope>NUCLEOTIDE SEQUENCE [LARGE SCALE GENOMIC DNA]</scope>
    <source>
        <strain evidence="1 2">DSM 373</strain>
    </source>
</reference>
<dbReference type="InterPro" id="IPR027417">
    <property type="entry name" value="P-loop_NTPase"/>
</dbReference>
<dbReference type="SUPFAM" id="SSF52540">
    <property type="entry name" value="P-loop containing nucleoside triphosphate hydrolases"/>
    <property type="match status" value="1"/>
</dbReference>
<evidence type="ECO:0000313" key="2">
    <source>
        <dbReference type="Proteomes" id="UP000199250"/>
    </source>
</evidence>
<feature type="non-terminal residue" evidence="1">
    <location>
        <position position="1"/>
    </location>
</feature>
<evidence type="ECO:0000313" key="1">
    <source>
        <dbReference type="EMBL" id="SEJ06909.1"/>
    </source>
</evidence>
<dbReference type="AlphaFoldDB" id="A0A1H6VQJ5"/>
<sequence length="170" mass="18399">CGMGVVVCGDGHQMLYRFRGAVDALDAPWLADAEVHYLTQSFRFGPAAAHVANVILHFKGERRQLAGLGQPTRIAKALPTDLEHRTILCRTVVGVIEAALAEVEAGAKIFWVGAGSPHPFVGDSLKPLALIAPQIRRRSVRPGLAILVYRVVDVLFRQASTGTGRWPKEA</sequence>
<accession>A0A1H6VQJ5</accession>
<organism evidence="1 2">
    <name type="scientific">Azotobacter beijerinckii</name>
    <dbReference type="NCBI Taxonomy" id="170623"/>
    <lineage>
        <taxon>Bacteria</taxon>
        <taxon>Pseudomonadati</taxon>
        <taxon>Pseudomonadota</taxon>
        <taxon>Gammaproteobacteria</taxon>
        <taxon>Pseudomonadales</taxon>
        <taxon>Pseudomonadaceae</taxon>
        <taxon>Azotobacter</taxon>
    </lineage>
</organism>
<gene>
    <name evidence="1" type="ORF">SAMN04244572_02638</name>
</gene>
<proteinExistence type="predicted"/>
<dbReference type="EMBL" id="FNYQ01000044">
    <property type="protein sequence ID" value="SEJ06909.1"/>
    <property type="molecule type" value="Genomic_DNA"/>
</dbReference>
<protein>
    <submittedName>
        <fullName evidence="1">Uncharacterized protein</fullName>
    </submittedName>
</protein>